<keyword evidence="4" id="KW-1278">Translocase</keyword>
<dbReference type="GO" id="GO:0016655">
    <property type="term" value="F:oxidoreductase activity, acting on NAD(P)H, quinone or similar compound as acceptor"/>
    <property type="evidence" value="ECO:0007669"/>
    <property type="project" value="InterPro"/>
</dbReference>
<keyword evidence="7" id="KW-0934">Plastid</keyword>
<reference evidence="7" key="1">
    <citation type="submission" date="2017-10" db="EMBL/GenBank/DDBJ databases">
        <title>Paulinella longichromatophora chromatophore genome.</title>
        <authorList>
            <person name="Lhee D."/>
            <person name="Yoon H.S."/>
        </authorList>
    </citation>
    <scope>NUCLEOTIDE SEQUENCE</scope>
</reference>
<dbReference type="AlphaFoldDB" id="A0A2H4ZNG4"/>
<proteinExistence type="predicted"/>
<name>A0A2H4ZNG4_9EUKA</name>
<protein>
    <recommendedName>
        <fullName evidence="8">NDH-O</fullName>
    </recommendedName>
</protein>
<keyword evidence="6" id="KW-0472">Membrane</keyword>
<evidence type="ECO:0000256" key="3">
    <source>
        <dbReference type="ARBA" id="ARBA00022957"/>
    </source>
</evidence>
<dbReference type="GO" id="GO:0048038">
    <property type="term" value="F:quinone binding"/>
    <property type="evidence" value="ECO:0007669"/>
    <property type="project" value="UniProtKB-KW"/>
</dbReference>
<keyword evidence="5" id="KW-0520">NAD</keyword>
<accession>A0A2H4ZNG4</accession>
<evidence type="ECO:0000313" key="7">
    <source>
        <dbReference type="EMBL" id="AUG32051.1"/>
    </source>
</evidence>
<evidence type="ECO:0000256" key="4">
    <source>
        <dbReference type="ARBA" id="ARBA00022967"/>
    </source>
</evidence>
<sequence length="82" mass="9317">MDNIQVKVPTNFEVQDLVKVNREAYLGSLESRSSDPFPPSYIFESPGTILAVSGEYCLIRWTSLPAPDVWLSIKQIEYYSES</sequence>
<dbReference type="InterPro" id="IPR020905">
    <property type="entry name" value="NdhO"/>
</dbReference>
<keyword evidence="2" id="KW-0521">NADP</keyword>
<keyword evidence="1" id="KW-0874">Quinone</keyword>
<evidence type="ECO:0000256" key="5">
    <source>
        <dbReference type="ARBA" id="ARBA00023027"/>
    </source>
</evidence>
<dbReference type="GO" id="GO:0005886">
    <property type="term" value="C:plasma membrane"/>
    <property type="evidence" value="ECO:0007669"/>
    <property type="project" value="InterPro"/>
</dbReference>
<evidence type="ECO:0000256" key="1">
    <source>
        <dbReference type="ARBA" id="ARBA00022719"/>
    </source>
</evidence>
<geneLocation type="plastid" evidence="7"/>
<evidence type="ECO:0000256" key="2">
    <source>
        <dbReference type="ARBA" id="ARBA00022857"/>
    </source>
</evidence>
<evidence type="ECO:0008006" key="8">
    <source>
        <dbReference type="Google" id="ProtNLM"/>
    </source>
</evidence>
<dbReference type="EMBL" id="MG264610">
    <property type="protein sequence ID" value="AUG32051.1"/>
    <property type="molecule type" value="Genomic_DNA"/>
</dbReference>
<dbReference type="Pfam" id="PF11910">
    <property type="entry name" value="NdhO"/>
    <property type="match status" value="1"/>
</dbReference>
<evidence type="ECO:0000256" key="6">
    <source>
        <dbReference type="ARBA" id="ARBA00023136"/>
    </source>
</evidence>
<gene>
    <name evidence="7" type="ORF">PLO_036</name>
</gene>
<keyword evidence="3" id="KW-0618">Plastoquinone</keyword>
<organism evidence="7">
    <name type="scientific">Paulinella longichromatophora</name>
    <dbReference type="NCBI Taxonomy" id="1708747"/>
    <lineage>
        <taxon>Eukaryota</taxon>
        <taxon>Sar</taxon>
        <taxon>Rhizaria</taxon>
        <taxon>Cercozoa</taxon>
        <taxon>Imbricatea</taxon>
        <taxon>Silicofilosea</taxon>
        <taxon>Euglyphida</taxon>
        <taxon>Paulinellidae</taxon>
        <taxon>Paulinella</taxon>
    </lineage>
</organism>